<feature type="region of interest" description="Disordered" evidence="3">
    <location>
        <begin position="397"/>
        <end position="417"/>
    </location>
</feature>
<feature type="region of interest" description="Disordered" evidence="3">
    <location>
        <begin position="1"/>
        <end position="24"/>
    </location>
</feature>
<dbReference type="PANTHER" id="PTHR21683:SF9">
    <property type="entry name" value="CILIA- AND FLAGELLA-ASSOCIATED PROTEIN 73"/>
    <property type="match status" value="1"/>
</dbReference>
<name>A0A8V0ZFM5_CHICK</name>
<dbReference type="InterPro" id="IPR051147">
    <property type="entry name" value="CFAP_domain-containing"/>
</dbReference>
<dbReference type="GO" id="GO:0005856">
    <property type="term" value="C:cytoskeleton"/>
    <property type="evidence" value="ECO:0007669"/>
    <property type="project" value="UniProtKB-ARBA"/>
</dbReference>
<dbReference type="SMR" id="A0A8V0ZFM5"/>
<proteinExistence type="predicted"/>
<dbReference type="AlphaFoldDB" id="A0A8V0ZFM5"/>
<evidence type="ECO:0000256" key="2">
    <source>
        <dbReference type="SAM" id="Coils"/>
    </source>
</evidence>
<organism evidence="5 6">
    <name type="scientific">Gallus gallus</name>
    <name type="common">Chicken</name>
    <dbReference type="NCBI Taxonomy" id="9031"/>
    <lineage>
        <taxon>Eukaryota</taxon>
        <taxon>Metazoa</taxon>
        <taxon>Chordata</taxon>
        <taxon>Craniata</taxon>
        <taxon>Vertebrata</taxon>
        <taxon>Euteleostomi</taxon>
        <taxon>Archelosauria</taxon>
        <taxon>Archosauria</taxon>
        <taxon>Dinosauria</taxon>
        <taxon>Saurischia</taxon>
        <taxon>Theropoda</taxon>
        <taxon>Coelurosauria</taxon>
        <taxon>Aves</taxon>
        <taxon>Neognathae</taxon>
        <taxon>Galloanserae</taxon>
        <taxon>Galliformes</taxon>
        <taxon>Phasianidae</taxon>
        <taxon>Phasianinae</taxon>
        <taxon>Gallus</taxon>
    </lineage>
</organism>
<evidence type="ECO:0000259" key="4">
    <source>
        <dbReference type="Pfam" id="PF13863"/>
    </source>
</evidence>
<evidence type="ECO:0000256" key="1">
    <source>
        <dbReference type="ARBA" id="ARBA00023054"/>
    </source>
</evidence>
<keyword evidence="6" id="KW-1185">Reference proteome</keyword>
<evidence type="ECO:0000256" key="3">
    <source>
        <dbReference type="SAM" id="MobiDB-lite"/>
    </source>
</evidence>
<sequence>MAAPRPAPPLPPRAAQDPDSAPEMSLGLEEHLSRAFQDKLRLQMVPAWDSASLLPSRRLLLKRREVVEVERALQAQREDFQQRMEHLAQRRQQLGQREEQLRDDTIKFNAFLKAMSARRQRAQQRAGEERARAAQRGAEALRLQQELERLQRRRERLGQRLQSLRVFGDFLQDVRAATGQFQDVPSMLAHFGALVEGRAVLLQQVEARQAALAQGRAQLQQCCEEADSELTSSNEEALQLHARLEAARSDVLKGETHWAQLQGAAAQTTLLLGQIRMAVLSLFQLTSMRLEVPKDVALEDTEAQLDVVSVTQQLWGWEGRGCPSDTEAPVSPAAALHAGPGCHLCRAGAVFSCACYHCHTPTASQSCHCASQPGIDGLRIQWSTKVTQHVQGRMKGNAPVQSLGHRCPPARHMDGQK</sequence>
<reference evidence="5" key="1">
    <citation type="submission" date="2020-11" db="EMBL/GenBank/DDBJ databases">
        <title>Gallus gallus (Chicken) genome, bGalGal1, GRCg7b, maternal haplotype autosomes + Z &amp; W.</title>
        <authorList>
            <person name="Warren W."/>
            <person name="Formenti G."/>
            <person name="Fedrigo O."/>
            <person name="Haase B."/>
            <person name="Mountcastle J."/>
            <person name="Balacco J."/>
            <person name="Tracey A."/>
            <person name="Schneider V."/>
            <person name="Okimoto R."/>
            <person name="Cheng H."/>
            <person name="Hawken R."/>
            <person name="Howe K."/>
            <person name="Jarvis E.D."/>
        </authorList>
    </citation>
    <scope>NUCLEOTIDE SEQUENCE [LARGE SCALE GENOMIC DNA]</scope>
    <source>
        <strain evidence="5">Broiler</strain>
    </source>
</reference>
<dbReference type="GeneID" id="770540"/>
<reference evidence="5" key="2">
    <citation type="submission" date="2025-08" db="UniProtKB">
        <authorList>
            <consortium name="Ensembl"/>
        </authorList>
    </citation>
    <scope>IDENTIFICATION</scope>
    <source>
        <strain evidence="5">broiler</strain>
    </source>
</reference>
<dbReference type="CTD" id="387885"/>
<feature type="domain" description="DUF4200" evidence="4">
    <location>
        <begin position="60"/>
        <end position="174"/>
    </location>
</feature>
<dbReference type="GeneTree" id="ENSGT00940000153110"/>
<dbReference type="Proteomes" id="UP000000539">
    <property type="component" value="Chromosome 15"/>
</dbReference>
<dbReference type="PANTHER" id="PTHR21683">
    <property type="entry name" value="COILED-COIL DOMAIN-CONTAINING PROTEIN 42 LIKE-2-LIKE-RELATED"/>
    <property type="match status" value="1"/>
</dbReference>
<dbReference type="InterPro" id="IPR025252">
    <property type="entry name" value="DUF4200"/>
</dbReference>
<dbReference type="FunCoup" id="A0A8V0ZFM5">
    <property type="interactions" value="81"/>
</dbReference>
<gene>
    <name evidence="5" type="primary">CFAP73</name>
</gene>
<protein>
    <submittedName>
        <fullName evidence="5">Cilia and flagella associated protein 73</fullName>
    </submittedName>
</protein>
<evidence type="ECO:0000313" key="6">
    <source>
        <dbReference type="Proteomes" id="UP000000539"/>
    </source>
</evidence>
<accession>A0A8V0ZFM5</accession>
<dbReference type="Ensembl" id="ENSGALT00010050874.1">
    <property type="protein sequence ID" value="ENSGALP00010030065.1"/>
    <property type="gene ID" value="ENSGALG00010021028.1"/>
</dbReference>
<feature type="compositionally biased region" description="Pro residues" evidence="3">
    <location>
        <begin position="1"/>
        <end position="12"/>
    </location>
</feature>
<dbReference type="Pfam" id="PF13863">
    <property type="entry name" value="DUF4200"/>
    <property type="match status" value="1"/>
</dbReference>
<feature type="coiled-coil region" evidence="2">
    <location>
        <begin position="70"/>
        <end position="167"/>
    </location>
</feature>
<keyword evidence="1 2" id="KW-0175">Coiled coil</keyword>
<dbReference type="OMA" id="SIEMLYI"/>
<dbReference type="RefSeq" id="XP_040504148.1">
    <property type="nucleotide sequence ID" value="XM_040648214.2"/>
</dbReference>
<dbReference type="OrthoDB" id="10264298at2759"/>
<reference evidence="5" key="3">
    <citation type="submission" date="2025-09" db="UniProtKB">
        <authorList>
            <consortium name="Ensembl"/>
        </authorList>
    </citation>
    <scope>IDENTIFICATION</scope>
    <source>
        <strain evidence="5">broiler</strain>
    </source>
</reference>
<evidence type="ECO:0000313" key="5">
    <source>
        <dbReference type="Ensembl" id="ENSGALP00010030065.1"/>
    </source>
</evidence>